<dbReference type="AlphaFoldDB" id="A0AAV7LAT2"/>
<sequence length="154" mass="17221">MGASSQMEDKDIAEVFLHYYKNAYERVHIVSTLSLVELLSSARLPQLAVVQKTKLSDCIMKQEVAADLQKLADAKASGSGGIPRGGEQRSRPAKGRQEREENTKKPQREVSCFTEKKTVRRIRYPRDPDPWIKTAGPGEHSPRTCHASGEAWQS</sequence>
<organism evidence="2 3">
    <name type="scientific">Pleurodeles waltl</name>
    <name type="common">Iberian ribbed newt</name>
    <dbReference type="NCBI Taxonomy" id="8319"/>
    <lineage>
        <taxon>Eukaryota</taxon>
        <taxon>Metazoa</taxon>
        <taxon>Chordata</taxon>
        <taxon>Craniata</taxon>
        <taxon>Vertebrata</taxon>
        <taxon>Euteleostomi</taxon>
        <taxon>Amphibia</taxon>
        <taxon>Batrachia</taxon>
        <taxon>Caudata</taxon>
        <taxon>Salamandroidea</taxon>
        <taxon>Salamandridae</taxon>
        <taxon>Pleurodelinae</taxon>
        <taxon>Pleurodeles</taxon>
    </lineage>
</organism>
<reference evidence="2" key="1">
    <citation type="journal article" date="2022" name="bioRxiv">
        <title>Sequencing and chromosome-scale assembly of the giantPleurodeles waltlgenome.</title>
        <authorList>
            <person name="Brown T."/>
            <person name="Elewa A."/>
            <person name="Iarovenko S."/>
            <person name="Subramanian E."/>
            <person name="Araus A.J."/>
            <person name="Petzold A."/>
            <person name="Susuki M."/>
            <person name="Suzuki K.-i.T."/>
            <person name="Hayashi T."/>
            <person name="Toyoda A."/>
            <person name="Oliveira C."/>
            <person name="Osipova E."/>
            <person name="Leigh N.D."/>
            <person name="Simon A."/>
            <person name="Yun M.H."/>
        </authorList>
    </citation>
    <scope>NUCLEOTIDE SEQUENCE</scope>
    <source>
        <strain evidence="2">20211129_DDA</strain>
        <tissue evidence="2">Liver</tissue>
    </source>
</reference>
<dbReference type="EMBL" id="JANPWB010000015">
    <property type="protein sequence ID" value="KAJ1088635.1"/>
    <property type="molecule type" value="Genomic_DNA"/>
</dbReference>
<evidence type="ECO:0000313" key="2">
    <source>
        <dbReference type="EMBL" id="KAJ1088635.1"/>
    </source>
</evidence>
<evidence type="ECO:0000256" key="1">
    <source>
        <dbReference type="SAM" id="MobiDB-lite"/>
    </source>
</evidence>
<accession>A0AAV7LAT2</accession>
<comment type="caution">
    <text evidence="2">The sequence shown here is derived from an EMBL/GenBank/DDBJ whole genome shotgun (WGS) entry which is preliminary data.</text>
</comment>
<keyword evidence="3" id="KW-1185">Reference proteome</keyword>
<feature type="compositionally biased region" description="Basic and acidic residues" evidence="1">
    <location>
        <begin position="86"/>
        <end position="108"/>
    </location>
</feature>
<feature type="region of interest" description="Disordered" evidence="1">
    <location>
        <begin position="73"/>
        <end position="154"/>
    </location>
</feature>
<gene>
    <name evidence="2" type="ORF">NDU88_001791</name>
</gene>
<evidence type="ECO:0000313" key="3">
    <source>
        <dbReference type="Proteomes" id="UP001066276"/>
    </source>
</evidence>
<name>A0AAV7LAT2_PLEWA</name>
<proteinExistence type="predicted"/>
<protein>
    <submittedName>
        <fullName evidence="2">Uncharacterized protein</fullName>
    </submittedName>
</protein>
<dbReference type="Proteomes" id="UP001066276">
    <property type="component" value="Chromosome 11"/>
</dbReference>